<evidence type="ECO:0000313" key="8">
    <source>
        <dbReference type="EMBL" id="MBB5478931.1"/>
    </source>
</evidence>
<feature type="transmembrane region" description="Helical" evidence="6">
    <location>
        <begin position="231"/>
        <end position="250"/>
    </location>
</feature>
<dbReference type="InterPro" id="IPR000731">
    <property type="entry name" value="SSD"/>
</dbReference>
<evidence type="ECO:0000259" key="7">
    <source>
        <dbReference type="PROSITE" id="PS50156"/>
    </source>
</evidence>
<keyword evidence="2" id="KW-1003">Cell membrane</keyword>
<dbReference type="SUPFAM" id="SSF82866">
    <property type="entry name" value="Multidrug efflux transporter AcrB transmembrane domain"/>
    <property type="match status" value="2"/>
</dbReference>
<reference evidence="8 9" key="1">
    <citation type="submission" date="2020-08" db="EMBL/GenBank/DDBJ databases">
        <title>Sequencing the genomes of 1000 actinobacteria strains.</title>
        <authorList>
            <person name="Klenk H.-P."/>
        </authorList>
    </citation>
    <scope>NUCLEOTIDE SEQUENCE [LARGE SCALE GENOMIC DNA]</scope>
    <source>
        <strain evidence="8 9">DSM 103125</strain>
    </source>
</reference>
<dbReference type="RefSeq" id="WP_184181167.1">
    <property type="nucleotide sequence ID" value="NZ_BMNF01000001.1"/>
</dbReference>
<evidence type="ECO:0000256" key="5">
    <source>
        <dbReference type="ARBA" id="ARBA00023136"/>
    </source>
</evidence>
<keyword evidence="3 6" id="KW-0812">Transmembrane</keyword>
<dbReference type="InterPro" id="IPR004869">
    <property type="entry name" value="MMPL_dom"/>
</dbReference>
<dbReference type="AlphaFoldDB" id="A0A840W771"/>
<feature type="transmembrane region" description="Helical" evidence="6">
    <location>
        <begin position="541"/>
        <end position="560"/>
    </location>
</feature>
<feature type="transmembrane region" description="Helical" evidence="6">
    <location>
        <begin position="566"/>
        <end position="588"/>
    </location>
</feature>
<dbReference type="Proteomes" id="UP000586947">
    <property type="component" value="Unassembled WGS sequence"/>
</dbReference>
<evidence type="ECO:0000256" key="2">
    <source>
        <dbReference type="ARBA" id="ARBA00022475"/>
    </source>
</evidence>
<name>A0A840W771_9ACTN</name>
<comment type="subcellular location">
    <subcellularLocation>
        <location evidence="1">Cell membrane</location>
        <topology evidence="1">Multi-pass membrane protein</topology>
    </subcellularLocation>
</comment>
<dbReference type="InterPro" id="IPR050545">
    <property type="entry name" value="Mycobact_MmpL"/>
</dbReference>
<feature type="transmembrane region" description="Helical" evidence="6">
    <location>
        <begin position="304"/>
        <end position="331"/>
    </location>
</feature>
<dbReference type="Pfam" id="PF03176">
    <property type="entry name" value="MMPL"/>
    <property type="match status" value="2"/>
</dbReference>
<feature type="transmembrane region" description="Helical" evidence="6">
    <location>
        <begin position="686"/>
        <end position="709"/>
    </location>
</feature>
<evidence type="ECO:0000256" key="3">
    <source>
        <dbReference type="ARBA" id="ARBA00022692"/>
    </source>
</evidence>
<keyword evidence="4 6" id="KW-1133">Transmembrane helix</keyword>
<sequence length="737" mass="78018">MRDLPVRMARWSAGHPWRAIVGWLLFVLLCLGAGVAVGGNPATTEDFRIGEAGQAEAMAAEGGLQQRPVERVLITAKPGTGRLDVVAADAAARDAAARMSRLPEVRSVAEPVRAADESAVRVDVTLNGPELDGKKHVDPLLAQTAEVQRANPGLRVEEVGSPSISKGVDKLRGDDLSRTEMIALPVTMITLLLVFSSVVMALVPLLLALSSIAAAIGLAMLASHVFPDAGVGTNVILMIGLAVGVDYTLFYLKREREERARSGGRLSPRVVVELAAATSGRAVVLSGFAVAISSATLYLADDVIFSSIATGAIVVTLVAVVSSLTVLPALLAKLGERAERRAVRRAARAARRGAAVRAKKSPRPGAGRLTAAVLRPVVNHPAATLAVTVLAMLALATPLLGLKLTDMGRETHSRSIGAMQTYDRLNAAFPDLMAMHQVVVRADASRADEVAAALGELATEVRGDPRFSGTAELRTSPDRRITMLQLAVPHYVSSDEAQSSLRQLRKEYVPNTVGGVPGALTAVTGDVARYADYPEHQKQKLPLIIAALLLVTFAMTVWAFRSLTLGVVGVLLNLLSAGASLGVLVLVFQNRWAEGLFDFTSTGSIGSRVPLFLFVILFGLSMDYQVFVISRIREAAMSGITTRQAVIDGISSSAGVVTSAAIVMVTVFASFAALHLIEMKQIGFSLTVAVLLDAFVIRMLILPALMLLLGEANWWPGRGIRRGPGSGPVDRPMAKVR</sequence>
<dbReference type="PANTHER" id="PTHR33406">
    <property type="entry name" value="MEMBRANE PROTEIN MJ1562-RELATED"/>
    <property type="match status" value="1"/>
</dbReference>
<feature type="transmembrane region" description="Helical" evidence="6">
    <location>
        <begin position="650"/>
        <end position="674"/>
    </location>
</feature>
<evidence type="ECO:0000313" key="9">
    <source>
        <dbReference type="Proteomes" id="UP000586947"/>
    </source>
</evidence>
<dbReference type="PANTHER" id="PTHR33406:SF13">
    <property type="entry name" value="MEMBRANE PROTEIN YDFJ"/>
    <property type="match status" value="1"/>
</dbReference>
<dbReference type="PROSITE" id="PS50156">
    <property type="entry name" value="SSD"/>
    <property type="match status" value="1"/>
</dbReference>
<comment type="caution">
    <text evidence="8">The sequence shown here is derived from an EMBL/GenBank/DDBJ whole genome shotgun (WGS) entry which is preliminary data.</text>
</comment>
<dbReference type="EMBL" id="JACHDP010000001">
    <property type="protein sequence ID" value="MBB5478931.1"/>
    <property type="molecule type" value="Genomic_DNA"/>
</dbReference>
<organism evidence="8 9">
    <name type="scientific">Micromonospora parathelypteridis</name>
    <dbReference type="NCBI Taxonomy" id="1839617"/>
    <lineage>
        <taxon>Bacteria</taxon>
        <taxon>Bacillati</taxon>
        <taxon>Actinomycetota</taxon>
        <taxon>Actinomycetes</taxon>
        <taxon>Micromonosporales</taxon>
        <taxon>Micromonosporaceae</taxon>
        <taxon>Micromonospora</taxon>
    </lineage>
</organism>
<evidence type="ECO:0000256" key="6">
    <source>
        <dbReference type="SAM" id="Phobius"/>
    </source>
</evidence>
<feature type="transmembrane region" description="Helical" evidence="6">
    <location>
        <begin position="609"/>
        <end position="630"/>
    </location>
</feature>
<gene>
    <name evidence="8" type="ORF">HNR20_003436</name>
</gene>
<feature type="domain" description="SSD" evidence="7">
    <location>
        <begin position="565"/>
        <end position="708"/>
    </location>
</feature>
<keyword evidence="5 6" id="KW-0472">Membrane</keyword>
<keyword evidence="9" id="KW-1185">Reference proteome</keyword>
<dbReference type="Gene3D" id="1.20.1640.10">
    <property type="entry name" value="Multidrug efflux transporter AcrB transmembrane domain"/>
    <property type="match status" value="2"/>
</dbReference>
<proteinExistence type="predicted"/>
<accession>A0A840W771</accession>
<evidence type="ECO:0000256" key="1">
    <source>
        <dbReference type="ARBA" id="ARBA00004651"/>
    </source>
</evidence>
<dbReference type="GO" id="GO:0005886">
    <property type="term" value="C:plasma membrane"/>
    <property type="evidence" value="ECO:0007669"/>
    <property type="project" value="UniProtKB-SubCell"/>
</dbReference>
<evidence type="ECO:0000256" key="4">
    <source>
        <dbReference type="ARBA" id="ARBA00022989"/>
    </source>
</evidence>
<protein>
    <submittedName>
        <fullName evidence="8">RND superfamily putative drug exporter</fullName>
    </submittedName>
</protein>